<comment type="pathway">
    <text evidence="1">Glycan metabolism; pectin degradation; 2-dehydro-3-deoxy-D-gluconate from pectin: step 1/5.</text>
</comment>
<dbReference type="InterPro" id="IPR011050">
    <property type="entry name" value="Pectin_lyase_fold/virulence"/>
</dbReference>
<dbReference type="InterPro" id="IPR012334">
    <property type="entry name" value="Pectin_lyas_fold"/>
</dbReference>
<dbReference type="HOGENOM" id="CLU_781697_0_0_1"/>
<keyword evidence="4" id="KW-0472">Membrane</keyword>
<evidence type="ECO:0000256" key="1">
    <source>
        <dbReference type="ARBA" id="ARBA00005184"/>
    </source>
</evidence>
<dbReference type="InParanoid" id="A0A061F4E4"/>
<dbReference type="GO" id="GO:0042545">
    <property type="term" value="P:cell wall modification"/>
    <property type="evidence" value="ECO:0007669"/>
    <property type="project" value="InterPro"/>
</dbReference>
<sequence length="355" mass="39805">MHVKKYLLLLVMANPDTLYIPFFLLSTLISLLLLNQNISTAKDDDLIRETCTQYIEFLDTCISTLEADPYSRIAITLLTSPTNPLCLPIELKSNVNVTVALDGSGHFKTIGAALDSVPSNTQFPYIILVKEDISASQFVAKDMTIINSAGPEGRQAVALRAYEFKITFYRCSIEAVSLQNSFICLRRLLQGQAYCTGERIQGQQHRNRHSQLHPHFSTGIHSIQSNKFNGTFALSTLYYAEYGNFGPGAHTEGRVNWPGYLLLTDCKDVENSTVKNFICGLLVTSIAALHRLVKLVAALLRGYASKVDTHMSGNSVYWVHVSLIKSSSFAVEIFWFKSKREIKVERRKKGMYCKK</sequence>
<gene>
    <name evidence="6" type="ORF">TCM_026695</name>
</gene>
<name>A0A061F4E4_THECC</name>
<feature type="domain" description="Pectinesterase catalytic" evidence="5">
    <location>
        <begin position="134"/>
        <end position="175"/>
    </location>
</feature>
<keyword evidence="4" id="KW-1133">Transmembrane helix</keyword>
<evidence type="ECO:0000313" key="6">
    <source>
        <dbReference type="EMBL" id="EOY11557.1"/>
    </source>
</evidence>
<dbReference type="EMBL" id="CM001883">
    <property type="protein sequence ID" value="EOY11557.1"/>
    <property type="molecule type" value="Genomic_DNA"/>
</dbReference>
<dbReference type="Pfam" id="PF01095">
    <property type="entry name" value="Pectinesterase"/>
    <property type="match status" value="2"/>
</dbReference>
<evidence type="ECO:0000259" key="5">
    <source>
        <dbReference type="Pfam" id="PF01095"/>
    </source>
</evidence>
<evidence type="ECO:0000256" key="4">
    <source>
        <dbReference type="SAM" id="Phobius"/>
    </source>
</evidence>
<protein>
    <recommendedName>
        <fullName evidence="5">Pectinesterase catalytic domain-containing protein</fullName>
    </recommendedName>
</protein>
<dbReference type="GO" id="GO:0030599">
    <property type="term" value="F:pectinesterase activity"/>
    <property type="evidence" value="ECO:0000318"/>
    <property type="project" value="GO_Central"/>
</dbReference>
<proteinExistence type="predicted"/>
<reference evidence="6 7" key="1">
    <citation type="journal article" date="2013" name="Genome Biol.">
        <title>The genome sequence of the most widely cultivated cacao type and its use to identify candidate genes regulating pod color.</title>
        <authorList>
            <person name="Motamayor J.C."/>
            <person name="Mockaitis K."/>
            <person name="Schmutz J."/>
            <person name="Haiminen N."/>
            <person name="Iii D.L."/>
            <person name="Cornejo O."/>
            <person name="Findley S.D."/>
            <person name="Zheng P."/>
            <person name="Utro F."/>
            <person name="Royaert S."/>
            <person name="Saski C."/>
            <person name="Jenkins J."/>
            <person name="Podicheti R."/>
            <person name="Zhao M."/>
            <person name="Scheffler B.E."/>
            <person name="Stack J.C."/>
            <person name="Feltus F.A."/>
            <person name="Mustiga G.M."/>
            <person name="Amores F."/>
            <person name="Phillips W."/>
            <person name="Marelli J.P."/>
            <person name="May G.D."/>
            <person name="Shapiro H."/>
            <person name="Ma J."/>
            <person name="Bustamante C.D."/>
            <person name="Schnell R.J."/>
            <person name="Main D."/>
            <person name="Gilbert D."/>
            <person name="Parida L."/>
            <person name="Kuhn D.N."/>
        </authorList>
    </citation>
    <scope>NUCLEOTIDE SEQUENCE [LARGE SCALE GENOMIC DNA]</scope>
    <source>
        <strain evidence="7">cv. Matina 1-6</strain>
    </source>
</reference>
<dbReference type="GO" id="GO:0045490">
    <property type="term" value="P:pectin catabolic process"/>
    <property type="evidence" value="ECO:0007669"/>
    <property type="project" value="UniProtKB-UniPathway"/>
</dbReference>
<evidence type="ECO:0000256" key="3">
    <source>
        <dbReference type="ARBA" id="ARBA00023085"/>
    </source>
</evidence>
<feature type="transmembrane region" description="Helical" evidence="4">
    <location>
        <begin position="277"/>
        <end position="297"/>
    </location>
</feature>
<keyword evidence="4" id="KW-0812">Transmembrane</keyword>
<feature type="transmembrane region" description="Helical" evidence="4">
    <location>
        <begin position="317"/>
        <end position="336"/>
    </location>
</feature>
<dbReference type="UniPathway" id="UPA00545">
    <property type="reaction ID" value="UER00823"/>
</dbReference>
<keyword evidence="3" id="KW-0063">Aspartyl esterase</keyword>
<dbReference type="Gramene" id="EOY11557">
    <property type="protein sequence ID" value="EOY11557"/>
    <property type="gene ID" value="TCM_026695"/>
</dbReference>
<dbReference type="GO" id="GO:0046910">
    <property type="term" value="F:pectinesterase inhibitor activity"/>
    <property type="evidence" value="ECO:0000318"/>
    <property type="project" value="GO_Central"/>
</dbReference>
<keyword evidence="2" id="KW-0378">Hydrolase</keyword>
<evidence type="ECO:0000256" key="2">
    <source>
        <dbReference type="ARBA" id="ARBA00022801"/>
    </source>
</evidence>
<dbReference type="STRING" id="3641.A0A061F4E4"/>
<keyword evidence="7" id="KW-1185">Reference proteome</keyword>
<dbReference type="Gene3D" id="2.160.20.10">
    <property type="entry name" value="Single-stranded right-handed beta-helix, Pectin lyase-like"/>
    <property type="match status" value="3"/>
</dbReference>
<dbReference type="PANTHER" id="PTHR31707">
    <property type="entry name" value="PECTINESTERASE"/>
    <property type="match status" value="1"/>
</dbReference>
<dbReference type="AlphaFoldDB" id="A0A061F4E4"/>
<evidence type="ECO:0000313" key="7">
    <source>
        <dbReference type="Proteomes" id="UP000026915"/>
    </source>
</evidence>
<dbReference type="SUPFAM" id="SSF51126">
    <property type="entry name" value="Pectin lyase-like"/>
    <property type="match status" value="1"/>
</dbReference>
<dbReference type="InterPro" id="IPR000070">
    <property type="entry name" value="Pectinesterase_cat"/>
</dbReference>
<organism evidence="6 7">
    <name type="scientific">Theobroma cacao</name>
    <name type="common">Cacao</name>
    <name type="synonym">Cocoa</name>
    <dbReference type="NCBI Taxonomy" id="3641"/>
    <lineage>
        <taxon>Eukaryota</taxon>
        <taxon>Viridiplantae</taxon>
        <taxon>Streptophyta</taxon>
        <taxon>Embryophyta</taxon>
        <taxon>Tracheophyta</taxon>
        <taxon>Spermatophyta</taxon>
        <taxon>Magnoliopsida</taxon>
        <taxon>eudicotyledons</taxon>
        <taxon>Gunneridae</taxon>
        <taxon>Pentapetalae</taxon>
        <taxon>rosids</taxon>
        <taxon>malvids</taxon>
        <taxon>Malvales</taxon>
        <taxon>Malvaceae</taxon>
        <taxon>Byttnerioideae</taxon>
        <taxon>Theobroma</taxon>
    </lineage>
</organism>
<feature type="transmembrane region" description="Helical" evidence="4">
    <location>
        <begin position="17"/>
        <end position="34"/>
    </location>
</feature>
<dbReference type="Proteomes" id="UP000026915">
    <property type="component" value="Chromosome 5"/>
</dbReference>
<accession>A0A061F4E4</accession>
<feature type="domain" description="Pectinesterase catalytic" evidence="5">
    <location>
        <begin position="224"/>
        <end position="280"/>
    </location>
</feature>